<keyword evidence="4" id="KW-1185">Reference proteome</keyword>
<gene>
    <name evidence="3" type="ORF">G5C33_05480</name>
</gene>
<accession>A0A6G6Y2Z4</accession>
<evidence type="ECO:0000313" key="3">
    <source>
        <dbReference type="EMBL" id="QIG79295.1"/>
    </source>
</evidence>
<dbReference type="EMBL" id="CP049109">
    <property type="protein sequence ID" value="QIG79295.1"/>
    <property type="molecule type" value="Genomic_DNA"/>
</dbReference>
<sequence>MRDFIEVCGRHPFATGLFALIGIFGLLFSFFDFAVSQSQNAENTAQTEQLASSVGRVQDSVDDIGRDAEDRSGFVPILARPAPIVDDNLSFPARYQGRKISWIRDHVPEAFPNVWMELISIESSADRVYVQTAPYLIIDVVDVRPISDDLAGYYGGERGAAAEIRYFVGSVTAQKGWHYAPLVDSMNGEYRDDIDFFSLAPHEPEEFILGVDFAAGYLFSYRIGVHYKFEGEHGVHWVTDIRRSGLPTRPMPLTQYADNDYTPGTHPDLEFQNSANIAQRSERNEAQARRGILFNPRQIEGRAEPDTL</sequence>
<evidence type="ECO:0000256" key="2">
    <source>
        <dbReference type="SAM" id="Phobius"/>
    </source>
</evidence>
<dbReference type="RefSeq" id="WP_165326296.1">
    <property type="nucleotide sequence ID" value="NZ_CP049109.1"/>
</dbReference>
<keyword evidence="2" id="KW-0812">Transmembrane</keyword>
<dbReference type="AlphaFoldDB" id="A0A6G6Y2Z4"/>
<evidence type="ECO:0000313" key="4">
    <source>
        <dbReference type="Proteomes" id="UP000501568"/>
    </source>
</evidence>
<feature type="transmembrane region" description="Helical" evidence="2">
    <location>
        <begin position="12"/>
        <end position="31"/>
    </location>
</feature>
<name>A0A6G6Y2Z4_9SPHN</name>
<dbReference type="KEGG" id="spzr:G5C33_05480"/>
<organism evidence="3 4">
    <name type="scientific">Stakelama tenebrarum</name>
    <dbReference type="NCBI Taxonomy" id="2711215"/>
    <lineage>
        <taxon>Bacteria</taxon>
        <taxon>Pseudomonadati</taxon>
        <taxon>Pseudomonadota</taxon>
        <taxon>Alphaproteobacteria</taxon>
        <taxon>Sphingomonadales</taxon>
        <taxon>Sphingomonadaceae</taxon>
        <taxon>Stakelama</taxon>
    </lineage>
</organism>
<evidence type="ECO:0000256" key="1">
    <source>
        <dbReference type="SAM" id="MobiDB-lite"/>
    </source>
</evidence>
<keyword evidence="2" id="KW-0472">Membrane</keyword>
<proteinExistence type="predicted"/>
<protein>
    <submittedName>
        <fullName evidence="3">Uncharacterized protein</fullName>
    </submittedName>
</protein>
<reference evidence="3 4" key="1">
    <citation type="submission" date="2020-02" db="EMBL/GenBank/DDBJ databases">
        <authorList>
            <person name="Zheng R.K."/>
            <person name="Sun C.M."/>
        </authorList>
    </citation>
    <scope>NUCLEOTIDE SEQUENCE [LARGE SCALE GENOMIC DNA]</scope>
    <source>
        <strain evidence="4">zrk23</strain>
    </source>
</reference>
<dbReference type="Proteomes" id="UP000501568">
    <property type="component" value="Chromosome"/>
</dbReference>
<feature type="region of interest" description="Disordered" evidence="1">
    <location>
        <begin position="279"/>
        <end position="308"/>
    </location>
</feature>
<keyword evidence="2" id="KW-1133">Transmembrane helix</keyword>
<feature type="compositionally biased region" description="Basic and acidic residues" evidence="1">
    <location>
        <begin position="299"/>
        <end position="308"/>
    </location>
</feature>